<comment type="caution">
    <text evidence="1">The sequence shown here is derived from an EMBL/GenBank/DDBJ whole genome shotgun (WGS) entry which is preliminary data.</text>
</comment>
<dbReference type="RefSeq" id="WP_052002128.1">
    <property type="nucleotide sequence ID" value="NZ_BAUT01000012.1"/>
</dbReference>
<evidence type="ECO:0000313" key="2">
    <source>
        <dbReference type="Proteomes" id="UP000018890"/>
    </source>
</evidence>
<protein>
    <submittedName>
        <fullName evidence="1">Periplasmic immunogenic protein</fullName>
    </submittedName>
</protein>
<dbReference type="PANTHER" id="PTHR34387:SF1">
    <property type="entry name" value="PERIPLASMIC IMMUNOGENIC PROTEIN"/>
    <property type="match status" value="1"/>
</dbReference>
<name>W4Q0M3_9BACI</name>
<dbReference type="GO" id="GO:0006974">
    <property type="term" value="P:DNA damage response"/>
    <property type="evidence" value="ECO:0007669"/>
    <property type="project" value="TreeGrafter"/>
</dbReference>
<gene>
    <name evidence="1" type="ORF">JCM9140_1638</name>
</gene>
<dbReference type="Pfam" id="PF04402">
    <property type="entry name" value="SIMPL"/>
    <property type="match status" value="1"/>
</dbReference>
<dbReference type="InterPro" id="IPR007497">
    <property type="entry name" value="SIMPL/DUF541"/>
</dbReference>
<dbReference type="InterPro" id="IPR052022">
    <property type="entry name" value="26kDa_periplasmic_antigen"/>
</dbReference>
<organism evidence="1 2">
    <name type="scientific">Halalkalibacter wakoensis JCM 9140</name>
    <dbReference type="NCBI Taxonomy" id="1236970"/>
    <lineage>
        <taxon>Bacteria</taxon>
        <taxon>Bacillati</taxon>
        <taxon>Bacillota</taxon>
        <taxon>Bacilli</taxon>
        <taxon>Bacillales</taxon>
        <taxon>Bacillaceae</taxon>
        <taxon>Halalkalibacter</taxon>
    </lineage>
</organism>
<evidence type="ECO:0000313" key="1">
    <source>
        <dbReference type="EMBL" id="GAE25631.1"/>
    </source>
</evidence>
<proteinExistence type="predicted"/>
<sequence length="222" mass="24085">MYNESFIQHQPRNATLSTGLKVMGEGVVTTAPDQAEILLGVITEGASVEDTQQQNATAIARVVQTITSLGIGQEAIQTSTYRVDPQYDFIEGVQVFRGYRVVHLLQVTIAQIELVGTVIDSVVQAGANSIASIHFSVRDLDTYYQRALVQAIEQAKDKARVMSNALGVSLQPIPMQVIEMDKTISNRTSYPTVLSAHTNGTSIQGGELTISAMVQLEYAIQT</sequence>
<dbReference type="Proteomes" id="UP000018890">
    <property type="component" value="Unassembled WGS sequence"/>
</dbReference>
<dbReference type="PANTHER" id="PTHR34387">
    <property type="entry name" value="SLR1258 PROTEIN"/>
    <property type="match status" value="1"/>
</dbReference>
<dbReference type="Gene3D" id="3.30.70.2970">
    <property type="entry name" value="Protein of unknown function (DUF541), domain 2"/>
    <property type="match status" value="1"/>
</dbReference>
<dbReference type="STRING" id="1236970.JCM9140_1638"/>
<dbReference type="Gene3D" id="3.30.110.170">
    <property type="entry name" value="Protein of unknown function (DUF541), domain 1"/>
    <property type="match status" value="1"/>
</dbReference>
<reference evidence="1" key="1">
    <citation type="journal article" date="2014" name="Genome Announc.">
        <title>Draft Genome Sequences of Three Alkaliphilic Bacillus Strains, Bacillus wakoensis JCM 9140T, Bacillus akibai JCM 9157T, and Bacillus hemicellulosilyticus JCM 9152T.</title>
        <authorList>
            <person name="Yuki M."/>
            <person name="Oshima K."/>
            <person name="Suda W."/>
            <person name="Oshida Y."/>
            <person name="Kitamura K."/>
            <person name="Iida T."/>
            <person name="Hattori M."/>
            <person name="Ohkuma M."/>
        </authorList>
    </citation>
    <scope>NUCLEOTIDE SEQUENCE [LARGE SCALE GENOMIC DNA]</scope>
    <source>
        <strain evidence="1">JCM 9140</strain>
    </source>
</reference>
<keyword evidence="2" id="KW-1185">Reference proteome</keyword>
<dbReference type="AlphaFoldDB" id="W4Q0M3"/>
<dbReference type="EMBL" id="BAUT01000012">
    <property type="protein sequence ID" value="GAE25631.1"/>
    <property type="molecule type" value="Genomic_DNA"/>
</dbReference>
<accession>W4Q0M3</accession>